<feature type="chain" id="PRO_5002665192" description="Lipoprotein SmpA/OmlA domain-containing protein" evidence="1">
    <location>
        <begin position="29"/>
        <end position="118"/>
    </location>
</feature>
<evidence type="ECO:0008006" key="4">
    <source>
        <dbReference type="Google" id="ProtNLM"/>
    </source>
</evidence>
<keyword evidence="1" id="KW-0732">Signal</keyword>
<dbReference type="PROSITE" id="PS51257">
    <property type="entry name" value="PROKAR_LIPOPROTEIN"/>
    <property type="match status" value="1"/>
</dbReference>
<dbReference type="Proteomes" id="UP000005953">
    <property type="component" value="Unassembled WGS sequence"/>
</dbReference>
<keyword evidence="3" id="KW-1185">Reference proteome</keyword>
<organism evidence="2 3">
    <name type="scientific">Reinekea blandensis MED297</name>
    <dbReference type="NCBI Taxonomy" id="314283"/>
    <lineage>
        <taxon>Bacteria</taxon>
        <taxon>Pseudomonadati</taxon>
        <taxon>Pseudomonadota</taxon>
        <taxon>Gammaproteobacteria</taxon>
        <taxon>Oceanospirillales</taxon>
        <taxon>Saccharospirillaceae</taxon>
        <taxon>Reinekea</taxon>
    </lineage>
</organism>
<gene>
    <name evidence="2" type="ORF">MED297_08356</name>
</gene>
<sequence>MRKYLSISFIAILLSAVACYFNSPTARAWFSEEKWEYFGKLNVVDNGRYEMVASLKFYIKKGMSKAEVIDVLGRPDEIEGNVYKYNTGYFCINCDSGDISYYILSFENGKVAGIHFLA</sequence>
<evidence type="ECO:0000313" key="3">
    <source>
        <dbReference type="Proteomes" id="UP000005953"/>
    </source>
</evidence>
<comment type="caution">
    <text evidence="2">The sequence shown here is derived from an EMBL/GenBank/DDBJ whole genome shotgun (WGS) entry which is preliminary data.</text>
</comment>
<reference evidence="2 3" key="1">
    <citation type="submission" date="2006-02" db="EMBL/GenBank/DDBJ databases">
        <authorList>
            <person name="Pinhassi J."/>
            <person name="Pedros-Alio C."/>
            <person name="Ferriera S."/>
            <person name="Johnson J."/>
            <person name="Kravitz S."/>
            <person name="Halpern A."/>
            <person name="Remington K."/>
            <person name="Beeson K."/>
            <person name="Tran B."/>
            <person name="Rogers Y.-H."/>
            <person name="Friedman R."/>
            <person name="Venter J.C."/>
        </authorList>
    </citation>
    <scope>NUCLEOTIDE SEQUENCE [LARGE SCALE GENOMIC DNA]</scope>
    <source>
        <strain evidence="2 3">MED297</strain>
    </source>
</reference>
<dbReference type="AlphaFoldDB" id="A4BD04"/>
<dbReference type="HOGENOM" id="CLU_2071182_0_0_6"/>
<name>A4BD04_9GAMM</name>
<feature type="signal peptide" evidence="1">
    <location>
        <begin position="1"/>
        <end position="28"/>
    </location>
</feature>
<dbReference type="EMBL" id="AAOE01000006">
    <property type="protein sequence ID" value="EAR10086.1"/>
    <property type="molecule type" value="Genomic_DNA"/>
</dbReference>
<protein>
    <recommendedName>
        <fullName evidence="4">Lipoprotein SmpA/OmlA domain-containing protein</fullName>
    </recommendedName>
</protein>
<evidence type="ECO:0000256" key="1">
    <source>
        <dbReference type="SAM" id="SignalP"/>
    </source>
</evidence>
<evidence type="ECO:0000313" key="2">
    <source>
        <dbReference type="EMBL" id="EAR10086.1"/>
    </source>
</evidence>
<proteinExistence type="predicted"/>
<accession>A4BD04</accession>